<feature type="transmembrane region" description="Helical" evidence="14">
    <location>
        <begin position="560"/>
        <end position="579"/>
    </location>
</feature>
<dbReference type="UniPathway" id="UPA00196"/>
<evidence type="ECO:0000256" key="3">
    <source>
        <dbReference type="ARBA" id="ARBA00008400"/>
    </source>
</evidence>
<evidence type="ECO:0000256" key="11">
    <source>
        <dbReference type="ARBA" id="ARBA00023180"/>
    </source>
</evidence>
<evidence type="ECO:0000256" key="13">
    <source>
        <dbReference type="ARBA" id="ARBA00024850"/>
    </source>
</evidence>
<evidence type="ECO:0000256" key="4">
    <source>
        <dbReference type="ARBA" id="ARBA00020831"/>
    </source>
</evidence>
<dbReference type="InterPro" id="IPR017850">
    <property type="entry name" value="Alkaline_phosphatase_core_sf"/>
</dbReference>
<dbReference type="VEuPathDB" id="FungiDB:PV07_04321"/>
<dbReference type="InterPro" id="IPR002591">
    <property type="entry name" value="Phosphodiest/P_Trfase"/>
</dbReference>
<dbReference type="OrthoDB" id="2748310at2759"/>
<name>A0A0D2CS49_9EURO</name>
<evidence type="ECO:0000256" key="12">
    <source>
        <dbReference type="ARBA" id="ARBA00023316"/>
    </source>
</evidence>
<dbReference type="Proteomes" id="UP000054466">
    <property type="component" value="Unassembled WGS sequence"/>
</dbReference>
<sequence>MARIGRGGFLALAVVFHLVYVYSIFDIYFVSPIVHGMRPIAAQQDRAPSKRLVLFVGDGLRADKAFQSFPDPSPPDPDNADSTPRPLAPFLRSRVLEHGTFGVSHTRVPTESRPGHVALIAGLYEDVSAVTTGWKLNPVDFDSVFNRSRHTWSWGSPDILPMFKEGAVPGRVDADHYAAEFEDFSQDATSLDTWVFDRVKGLFKSASTNATLDAMLREDKIVFFLHLLGLDTTGHSYRPYSKEYLHNIKIVDQGVEAITNLIDEFYGDGETSYVFTADHGMSDWGSHGDGHPDNTRTPLIVWGAGVARPQLYTGVQAPGHEDGLSSDWGLDHVQRHDVDQADVAALMSHLAGLEFPVNSVGKLPLSYLAASTQEKANAVLVNTKQLLEMYTVKEEQKRATSLNFHPYPPFSQANASVADRIAAIEAAISGVQHESAIQLSSELFDHALQGLRYLQTYDWLFLRALITIGYLGWITYAITTVIDLHVLHGAVNDERTIGTTMLFSSVLVLLYSFFVVERSPITYYGYAFFPVFFWEEVFARRKAVFSGLSILFGHVQSFSRSLSLLVQTLLYLFVIEALVQSYFHRIIFTMCYLLASVFPAAYGADFIKKNKLIVLAWAAGCLILSTFTLLPVIKVESSSMITAGGLLMFGAGVLYLAFEHDITSQSKSQTQETEPNLVSRVLMGLQVGVIGLTIIVTRSSVASLQAKQGLPLGNQVIGWLVLIASVILPFVHRIAPNKHYLHRLVIIFLTFSPSFVLLTISYEGLFYFAFCFTLLTWVRLEHAIQLHEPFRSRPTAVDSMPSANGITITSKSQKSENLHPEETFRTLTLTDLRRALFFLFFLQSGFFSTGNIASVSSFSLDAVYRLIPIFDPFSQGALLLYKLMVPFAIISAALGILNRRLGLQSSALTMTVMGISDVMTLNFFWMVKDEGSWLDIGTTISHFVIGSLLCVFVAGLEGVSQALIQGVEVDSYEDRTKELGGVQVIQGNAVESSMDEDVQANGKVNGAVKVTEGREGVDERPVID</sequence>
<feature type="transmembrane region" description="Helical" evidence="14">
    <location>
        <begin position="7"/>
        <end position="30"/>
    </location>
</feature>
<feature type="domain" description="GPI ethanolamine phosphate transferase 1 C-terminal" evidence="15">
    <location>
        <begin position="449"/>
        <end position="932"/>
    </location>
</feature>
<dbReference type="PANTHER" id="PTHR12250:SF0">
    <property type="entry name" value="GPI ETHANOLAMINE PHOSPHATE TRANSFERASE 1"/>
    <property type="match status" value="1"/>
</dbReference>
<keyword evidence="7 14" id="KW-0812">Transmembrane</keyword>
<protein>
    <recommendedName>
        <fullName evidence="4 14">GPI ethanolamine phosphate transferase 1</fullName>
        <ecNumber evidence="14">2.-.-.-</ecNumber>
    </recommendedName>
</protein>
<dbReference type="InterPro" id="IPR017852">
    <property type="entry name" value="GPI_EtnP_transferase_1_C"/>
</dbReference>
<dbReference type="GO" id="GO:0071555">
    <property type="term" value="P:cell wall organization"/>
    <property type="evidence" value="ECO:0007669"/>
    <property type="project" value="UniProtKB-KW"/>
</dbReference>
<dbReference type="Gene3D" id="3.40.720.10">
    <property type="entry name" value="Alkaline Phosphatase, subunit A"/>
    <property type="match status" value="1"/>
</dbReference>
<feature type="transmembrane region" description="Helical" evidence="14">
    <location>
        <begin position="741"/>
        <end position="760"/>
    </location>
</feature>
<feature type="transmembrane region" description="Helical" evidence="14">
    <location>
        <begin position="908"/>
        <end position="927"/>
    </location>
</feature>
<evidence type="ECO:0000313" key="16">
    <source>
        <dbReference type="EMBL" id="KIW32800.1"/>
    </source>
</evidence>
<dbReference type="EC" id="2.-.-.-" evidence="14"/>
<dbReference type="Pfam" id="PF04987">
    <property type="entry name" value="PigN"/>
    <property type="match status" value="1"/>
</dbReference>
<keyword evidence="10 14" id="KW-0472">Membrane</keyword>
<keyword evidence="5 14" id="KW-0337">GPI-anchor biosynthesis</keyword>
<organism evidence="16 17">
    <name type="scientific">Cladophialophora immunda</name>
    <dbReference type="NCBI Taxonomy" id="569365"/>
    <lineage>
        <taxon>Eukaryota</taxon>
        <taxon>Fungi</taxon>
        <taxon>Dikarya</taxon>
        <taxon>Ascomycota</taxon>
        <taxon>Pezizomycotina</taxon>
        <taxon>Eurotiomycetes</taxon>
        <taxon>Chaetothyriomycetidae</taxon>
        <taxon>Chaetothyriales</taxon>
        <taxon>Herpotrichiellaceae</taxon>
        <taxon>Cladophialophora</taxon>
    </lineage>
</organism>
<feature type="transmembrane region" description="Helical" evidence="14">
    <location>
        <begin position="459"/>
        <end position="484"/>
    </location>
</feature>
<feature type="transmembrane region" description="Helical" evidence="14">
    <location>
        <begin position="878"/>
        <end position="896"/>
    </location>
</feature>
<feature type="transmembrane region" description="Helical" evidence="14">
    <location>
        <begin position="677"/>
        <end position="696"/>
    </location>
</feature>
<feature type="transmembrane region" description="Helical" evidence="14">
    <location>
        <begin position="521"/>
        <end position="539"/>
    </location>
</feature>
<dbReference type="HOGENOM" id="CLU_007676_0_0_1"/>
<evidence type="ECO:0000256" key="2">
    <source>
        <dbReference type="ARBA" id="ARBA00004687"/>
    </source>
</evidence>
<keyword evidence="9 14" id="KW-1133">Transmembrane helix</keyword>
<evidence type="ECO:0000313" key="17">
    <source>
        <dbReference type="Proteomes" id="UP000054466"/>
    </source>
</evidence>
<comment type="function">
    <text evidence="13 14">Ethanolamine phosphate transferase involved in glycosylphosphatidylinositol-anchor biosynthesis. Transfers ethanolamine phosphate to the first alpha-1,4-linked mannose of the glycosylphosphatidylinositol precursor of GPI-anchor.</text>
</comment>
<evidence type="ECO:0000256" key="1">
    <source>
        <dbReference type="ARBA" id="ARBA00004477"/>
    </source>
</evidence>
<gene>
    <name evidence="16" type="ORF">PV07_04321</name>
</gene>
<comment type="subcellular location">
    <subcellularLocation>
        <location evidence="1 14">Endoplasmic reticulum membrane</location>
        <topology evidence="1 14">Multi-pass membrane protein</topology>
    </subcellularLocation>
</comment>
<dbReference type="Pfam" id="PF01663">
    <property type="entry name" value="Phosphodiest"/>
    <property type="match status" value="1"/>
</dbReference>
<feature type="transmembrane region" description="Helical" evidence="14">
    <location>
        <begin position="614"/>
        <end position="633"/>
    </location>
</feature>
<dbReference type="FunFam" id="3.40.720.10:FF:000015">
    <property type="entry name" value="GPI ethanolamine phosphate transferase 1"/>
    <property type="match status" value="1"/>
</dbReference>
<feature type="transmembrane region" description="Helical" evidence="14">
    <location>
        <begin position="835"/>
        <end position="858"/>
    </location>
</feature>
<evidence type="ECO:0000256" key="6">
    <source>
        <dbReference type="ARBA" id="ARBA00022679"/>
    </source>
</evidence>
<feature type="transmembrane region" description="Helical" evidence="14">
    <location>
        <begin position="639"/>
        <end position="657"/>
    </location>
</feature>
<dbReference type="PANTHER" id="PTHR12250">
    <property type="entry name" value="PHOSPHATIDYLINOSITOL GLYCAN, CLASS N"/>
    <property type="match status" value="1"/>
</dbReference>
<dbReference type="RefSeq" id="XP_016253016.1">
    <property type="nucleotide sequence ID" value="XM_016391114.1"/>
</dbReference>
<dbReference type="GeneID" id="27343515"/>
<feature type="transmembrane region" description="Helical" evidence="14">
    <location>
        <begin position="933"/>
        <end position="956"/>
    </location>
</feature>
<evidence type="ECO:0000256" key="14">
    <source>
        <dbReference type="RuleBase" id="RU367138"/>
    </source>
</evidence>
<evidence type="ECO:0000256" key="5">
    <source>
        <dbReference type="ARBA" id="ARBA00022502"/>
    </source>
</evidence>
<keyword evidence="17" id="KW-1185">Reference proteome</keyword>
<dbReference type="AlphaFoldDB" id="A0A0D2CS49"/>
<dbReference type="GO" id="GO:0006506">
    <property type="term" value="P:GPI anchor biosynthetic process"/>
    <property type="evidence" value="ECO:0007669"/>
    <property type="project" value="UniProtKB-UniPathway"/>
</dbReference>
<dbReference type="InterPro" id="IPR037671">
    <property type="entry name" value="PIGN_N"/>
</dbReference>
<comment type="similarity">
    <text evidence="3 14">Belongs to the PIGG/PIGN/PIGO family. PIGN subfamily.</text>
</comment>
<keyword evidence="11" id="KW-0325">Glycoprotein</keyword>
<dbReference type="GO" id="GO:0005789">
    <property type="term" value="C:endoplasmic reticulum membrane"/>
    <property type="evidence" value="ECO:0007669"/>
    <property type="project" value="UniProtKB-SubCell"/>
</dbReference>
<keyword evidence="6 14" id="KW-0808">Transferase</keyword>
<dbReference type="CDD" id="cd16020">
    <property type="entry name" value="GPI_EPT_1"/>
    <property type="match status" value="1"/>
</dbReference>
<dbReference type="GO" id="GO:0051377">
    <property type="term" value="F:mannose-ethanolamine phosphotransferase activity"/>
    <property type="evidence" value="ECO:0007669"/>
    <property type="project" value="UniProtKB-UniRule"/>
</dbReference>
<dbReference type="InterPro" id="IPR007070">
    <property type="entry name" value="GPI_EtnP_transferase_1"/>
</dbReference>
<dbReference type="EMBL" id="KN847041">
    <property type="protein sequence ID" value="KIW32800.1"/>
    <property type="molecule type" value="Genomic_DNA"/>
</dbReference>
<feature type="transmembrane region" description="Helical" evidence="14">
    <location>
        <begin position="716"/>
        <end position="734"/>
    </location>
</feature>
<evidence type="ECO:0000256" key="8">
    <source>
        <dbReference type="ARBA" id="ARBA00022824"/>
    </source>
</evidence>
<proteinExistence type="inferred from homology"/>
<evidence type="ECO:0000256" key="7">
    <source>
        <dbReference type="ARBA" id="ARBA00022692"/>
    </source>
</evidence>
<evidence type="ECO:0000256" key="10">
    <source>
        <dbReference type="ARBA" id="ARBA00023136"/>
    </source>
</evidence>
<keyword evidence="8 14" id="KW-0256">Endoplasmic reticulum</keyword>
<reference evidence="16 17" key="1">
    <citation type="submission" date="2015-01" db="EMBL/GenBank/DDBJ databases">
        <title>The Genome Sequence of Cladophialophora immunda CBS83496.</title>
        <authorList>
            <consortium name="The Broad Institute Genomics Platform"/>
            <person name="Cuomo C."/>
            <person name="de Hoog S."/>
            <person name="Gorbushina A."/>
            <person name="Stielow B."/>
            <person name="Teixiera M."/>
            <person name="Abouelleil A."/>
            <person name="Chapman S.B."/>
            <person name="Priest M."/>
            <person name="Young S.K."/>
            <person name="Wortman J."/>
            <person name="Nusbaum C."/>
            <person name="Birren B."/>
        </authorList>
    </citation>
    <scope>NUCLEOTIDE SEQUENCE [LARGE SCALE GENOMIC DNA]</scope>
    <source>
        <strain evidence="16 17">CBS 83496</strain>
    </source>
</reference>
<evidence type="ECO:0000256" key="9">
    <source>
        <dbReference type="ARBA" id="ARBA00022989"/>
    </source>
</evidence>
<feature type="transmembrane region" description="Helical" evidence="14">
    <location>
        <begin position="585"/>
        <end position="602"/>
    </location>
</feature>
<dbReference type="STRING" id="569365.A0A0D2CS49"/>
<evidence type="ECO:0000259" key="15">
    <source>
        <dbReference type="Pfam" id="PF04987"/>
    </source>
</evidence>
<keyword evidence="12" id="KW-0961">Cell wall biogenesis/degradation</keyword>
<comment type="pathway">
    <text evidence="2 14">Glycolipid biosynthesis; glycosylphosphatidylinositol-anchor biosynthesis.</text>
</comment>
<dbReference type="SUPFAM" id="SSF53649">
    <property type="entry name" value="Alkaline phosphatase-like"/>
    <property type="match status" value="1"/>
</dbReference>
<feature type="transmembrane region" description="Helical" evidence="14">
    <location>
        <begin position="496"/>
        <end position="515"/>
    </location>
</feature>
<accession>A0A0D2CS49</accession>